<feature type="region of interest" description="Disordered" evidence="1">
    <location>
        <begin position="374"/>
        <end position="438"/>
    </location>
</feature>
<accession>A0AAV2YVC2</accession>
<dbReference type="Proteomes" id="UP001146120">
    <property type="component" value="Unassembled WGS sequence"/>
</dbReference>
<dbReference type="AlphaFoldDB" id="A0AAV2YVC2"/>
<comment type="caution">
    <text evidence="2">The sequence shown here is derived from an EMBL/GenBank/DDBJ whole genome shotgun (WGS) entry which is preliminary data.</text>
</comment>
<reference evidence="2" key="1">
    <citation type="submission" date="2022-11" db="EMBL/GenBank/DDBJ databases">
        <authorList>
            <person name="Morgan W.R."/>
            <person name="Tartar A."/>
        </authorList>
    </citation>
    <scope>NUCLEOTIDE SEQUENCE</scope>
    <source>
        <strain evidence="2">ARSEF 373</strain>
    </source>
</reference>
<gene>
    <name evidence="2" type="ORF">N0F65_006385</name>
</gene>
<feature type="non-terminal residue" evidence="2">
    <location>
        <position position="1"/>
    </location>
</feature>
<dbReference type="SUPFAM" id="SSF54236">
    <property type="entry name" value="Ubiquitin-like"/>
    <property type="match status" value="1"/>
</dbReference>
<evidence type="ECO:0000256" key="1">
    <source>
        <dbReference type="SAM" id="MobiDB-lite"/>
    </source>
</evidence>
<proteinExistence type="predicted"/>
<organism evidence="2 3">
    <name type="scientific">Lagenidium giganteum</name>
    <dbReference type="NCBI Taxonomy" id="4803"/>
    <lineage>
        <taxon>Eukaryota</taxon>
        <taxon>Sar</taxon>
        <taxon>Stramenopiles</taxon>
        <taxon>Oomycota</taxon>
        <taxon>Peronosporomycetes</taxon>
        <taxon>Pythiales</taxon>
        <taxon>Pythiaceae</taxon>
    </lineage>
</organism>
<dbReference type="InterPro" id="IPR029071">
    <property type="entry name" value="Ubiquitin-like_domsf"/>
</dbReference>
<feature type="region of interest" description="Disordered" evidence="1">
    <location>
        <begin position="306"/>
        <end position="337"/>
    </location>
</feature>
<sequence>RPKRPSSSTPSVAVSTIETRAQRARPFLSLDLFRLLVRLEGQRVSEVDATALERAFHLPAGYSSSGDEQAAKKKQETFAVITFEILPRNRSPLGRRLTSAPHDNASPGAYEVPELWPVPTDSENARPGTSAFASRAERDPFLLRHVTPVQQRPATEGQFRDATSTKKATSNVFITGVDRGLLSTKADTDNGEPIWDPDVEALKAQATSKRNAARNSTFDRRSRLDNNPTRAVAALGPDTYNVQRLWDTDSQPLVMEATPSPFFGKTTEARELRYSPLRTVLTNARADGWNSSPHYIKHKKTLERYRKAMEHSASAPELPGSPTQRSHLSPLPRGEQHHFTREHDPFEWLRRQPNGEHRLQHLAKRTGLNAFIHASPQGSTQQPHHHHQQQQQHHHHHHADSDQSGDEDNGLEDAEDGVNDAQDAANHEASSKTDSLGHEMMGIMRVRDDRIAVCCRMPGGLIITARIHASRKVRNVKSFLLHKQQRFQAEDEFDLYLTNGRKLSVMDERLHDCGIKDKTIVQVVAVDRPVSSSAARDDIA</sequence>
<name>A0AAV2YVC2_9STRA</name>
<feature type="compositionally biased region" description="Basic residues" evidence="1">
    <location>
        <begin position="383"/>
        <end position="398"/>
    </location>
</feature>
<evidence type="ECO:0000313" key="3">
    <source>
        <dbReference type="Proteomes" id="UP001146120"/>
    </source>
</evidence>
<feature type="compositionally biased region" description="Basic and acidic residues" evidence="1">
    <location>
        <begin position="425"/>
        <end position="437"/>
    </location>
</feature>
<keyword evidence="3" id="KW-1185">Reference proteome</keyword>
<reference evidence="2" key="2">
    <citation type="journal article" date="2023" name="Microbiol Resour">
        <title>Decontamination and Annotation of the Draft Genome Sequence of the Oomycete Lagenidium giganteum ARSEF 373.</title>
        <authorList>
            <person name="Morgan W.R."/>
            <person name="Tartar A."/>
        </authorList>
    </citation>
    <scope>NUCLEOTIDE SEQUENCE</scope>
    <source>
        <strain evidence="2">ARSEF 373</strain>
    </source>
</reference>
<feature type="compositionally biased region" description="Acidic residues" evidence="1">
    <location>
        <begin position="403"/>
        <end position="418"/>
    </location>
</feature>
<protein>
    <recommendedName>
        <fullName evidence="4">Ubiquitin-like domain-containing protein</fullName>
    </recommendedName>
</protein>
<evidence type="ECO:0008006" key="4">
    <source>
        <dbReference type="Google" id="ProtNLM"/>
    </source>
</evidence>
<dbReference type="EMBL" id="DAKRPA010000120">
    <property type="protein sequence ID" value="DAZ97960.1"/>
    <property type="molecule type" value="Genomic_DNA"/>
</dbReference>
<evidence type="ECO:0000313" key="2">
    <source>
        <dbReference type="EMBL" id="DAZ97960.1"/>
    </source>
</evidence>